<evidence type="ECO:0000259" key="2">
    <source>
        <dbReference type="Pfam" id="PF03781"/>
    </source>
</evidence>
<gene>
    <name evidence="3" type="ORF">TH19_06060</name>
</gene>
<feature type="chain" id="PRO_5017017380" description="Sulfatase-modifying factor enzyme-like domain-containing protein" evidence="1">
    <location>
        <begin position="31"/>
        <end position="290"/>
    </location>
</feature>
<dbReference type="InterPro" id="IPR005532">
    <property type="entry name" value="SUMF_dom"/>
</dbReference>
<dbReference type="Pfam" id="PF03781">
    <property type="entry name" value="FGE-sulfatase"/>
    <property type="match status" value="1"/>
</dbReference>
<dbReference type="InterPro" id="IPR042095">
    <property type="entry name" value="SUMF_sf"/>
</dbReference>
<dbReference type="EMBL" id="JPWF01000003">
    <property type="protein sequence ID" value="RCK38363.1"/>
    <property type="molecule type" value="Genomic_DNA"/>
</dbReference>
<comment type="caution">
    <text evidence="3">The sequence shown here is derived from an EMBL/GenBank/DDBJ whole genome shotgun (WGS) entry which is preliminary data.</text>
</comment>
<feature type="domain" description="Sulfatase-modifying factor enzyme-like" evidence="2">
    <location>
        <begin position="38"/>
        <end position="287"/>
    </location>
</feature>
<protein>
    <recommendedName>
        <fullName evidence="2">Sulfatase-modifying factor enzyme-like domain-containing protein</fullName>
    </recommendedName>
</protein>
<evidence type="ECO:0000256" key="1">
    <source>
        <dbReference type="SAM" id="SignalP"/>
    </source>
</evidence>
<dbReference type="InterPro" id="IPR016187">
    <property type="entry name" value="CTDL_fold"/>
</dbReference>
<sequence length="290" mass="32816">MRVGDNIASIGKISAFALLFGLCAAKQVLADDDVIPPVVEVPAGWFWQGSDAVERQYAYQIDEQVYGHDLSRRNRWYDIEGDKWRVHLLDFNIGKTPVTNEQYAAFIKDTGHDAPEMTKDEWNRQGLIYNYDTIQPFLWSNGTYPKGRGNHPVVLVSWQDAEAYVQWLSQKTGKEWSLPDELHWEKAVRGSEGTFYPWGNIFEPDQLNSGDRGPFDTTPVGQFEAGPFGLYDGAGQVFEWTATSAQAGYRIVKGGSWDDRGCGVCRPAARHARPEHLKHILIGFRVMSRD</sequence>
<dbReference type="SUPFAM" id="SSF56436">
    <property type="entry name" value="C-type lectin-like"/>
    <property type="match status" value="1"/>
</dbReference>
<organism evidence="3 4">
    <name type="scientific">Thalassospira profundimaris</name>
    <dbReference type="NCBI Taxonomy" id="502049"/>
    <lineage>
        <taxon>Bacteria</taxon>
        <taxon>Pseudomonadati</taxon>
        <taxon>Pseudomonadota</taxon>
        <taxon>Alphaproteobacteria</taxon>
        <taxon>Rhodospirillales</taxon>
        <taxon>Thalassospiraceae</taxon>
        <taxon>Thalassospira</taxon>
    </lineage>
</organism>
<dbReference type="Gene3D" id="3.90.1580.10">
    <property type="entry name" value="paralog of FGE (formylglycine-generating enzyme)"/>
    <property type="match status" value="1"/>
</dbReference>
<proteinExistence type="predicted"/>
<dbReference type="GO" id="GO:0120147">
    <property type="term" value="F:formylglycine-generating oxidase activity"/>
    <property type="evidence" value="ECO:0007669"/>
    <property type="project" value="TreeGrafter"/>
</dbReference>
<dbReference type="AlphaFoldDB" id="A0A367WAA9"/>
<dbReference type="PANTHER" id="PTHR23150:SF19">
    <property type="entry name" value="FORMYLGLYCINE-GENERATING ENZYME"/>
    <property type="match status" value="1"/>
</dbReference>
<dbReference type="InterPro" id="IPR051043">
    <property type="entry name" value="Sulfatase_Mod_Factor_Kinase"/>
</dbReference>
<feature type="signal peptide" evidence="1">
    <location>
        <begin position="1"/>
        <end position="30"/>
    </location>
</feature>
<keyword evidence="1" id="KW-0732">Signal</keyword>
<dbReference type="OrthoDB" id="9768004at2"/>
<accession>A0A367WAA9</accession>
<dbReference type="PANTHER" id="PTHR23150">
    <property type="entry name" value="SULFATASE MODIFYING FACTOR 1, 2"/>
    <property type="match status" value="1"/>
</dbReference>
<name>A0A367WAA9_9PROT</name>
<evidence type="ECO:0000313" key="4">
    <source>
        <dbReference type="Proteomes" id="UP000253226"/>
    </source>
</evidence>
<evidence type="ECO:0000313" key="3">
    <source>
        <dbReference type="EMBL" id="RCK38363.1"/>
    </source>
</evidence>
<reference evidence="3 4" key="1">
    <citation type="submission" date="2014-07" db="EMBL/GenBank/DDBJ databases">
        <title>Draft genome sequence of Thalassospira profundimaris 35.</title>
        <authorList>
            <person name="Lai Q."/>
            <person name="Shao Z."/>
        </authorList>
    </citation>
    <scope>NUCLEOTIDE SEQUENCE [LARGE SCALE GENOMIC DNA]</scope>
    <source>
        <strain evidence="3 4">35</strain>
    </source>
</reference>
<dbReference type="Proteomes" id="UP000253226">
    <property type="component" value="Unassembled WGS sequence"/>
</dbReference>
<dbReference type="RefSeq" id="WP_114101406.1">
    <property type="nucleotide sequence ID" value="NZ_JPWF01000003.1"/>
</dbReference>